<sequence length="193" mass="22286">MNLIEQLQQVPDYRHIKGRRHELWLVLLLTLLGAMTGYWGYRPLADFSVTHRQRLIELLNLEETTKFPSYSTFRRVIKTINFHPLTDLFNTWAAMTVEPSPGERLAIDGKSIRCTVTDYNESYQNFISMVSVYSHQRGMVLRTQTISNKLDSEIAIVEKLVQEFCGCEVVFTLDALHCQKKLSSKSLQVVTTI</sequence>
<dbReference type="InterPro" id="IPR047647">
    <property type="entry name" value="ISAs1_transpos"/>
</dbReference>
<evidence type="ECO:0000313" key="4">
    <source>
        <dbReference type="Proteomes" id="UP000235081"/>
    </source>
</evidence>
<evidence type="ECO:0000313" key="3">
    <source>
        <dbReference type="EMBL" id="PMB15546.1"/>
    </source>
</evidence>
<dbReference type="Proteomes" id="UP000235081">
    <property type="component" value="Unassembled WGS sequence"/>
</dbReference>
<keyword evidence="1" id="KW-0812">Transmembrane</keyword>
<keyword evidence="1" id="KW-0472">Membrane</keyword>
<dbReference type="AlphaFoldDB" id="A0A2N6L4D1"/>
<dbReference type="Pfam" id="PF13808">
    <property type="entry name" value="DDE_Tnp_1_assoc"/>
    <property type="match status" value="1"/>
</dbReference>
<feature type="domain" description="H repeat-associated protein N-terminal" evidence="2">
    <location>
        <begin position="5"/>
        <end position="93"/>
    </location>
</feature>
<evidence type="ECO:0000259" key="2">
    <source>
        <dbReference type="Pfam" id="PF13808"/>
    </source>
</evidence>
<dbReference type="PANTHER" id="PTHR30298:SF0">
    <property type="entry name" value="PROTEIN YBFL-RELATED"/>
    <property type="match status" value="1"/>
</dbReference>
<gene>
    <name evidence="3" type="ORF">CEN46_25665</name>
</gene>
<dbReference type="InterPro" id="IPR051698">
    <property type="entry name" value="Transposase_11-like"/>
</dbReference>
<name>A0A2N6L4D1_9CYAN</name>
<evidence type="ECO:0000256" key="1">
    <source>
        <dbReference type="SAM" id="Phobius"/>
    </source>
</evidence>
<dbReference type="NCBIfam" id="NF033564">
    <property type="entry name" value="transpos_ISAs1"/>
    <property type="match status" value="1"/>
</dbReference>
<keyword evidence="1" id="KW-1133">Transmembrane helix</keyword>
<comment type="caution">
    <text evidence="3">The sequence shown here is derived from an EMBL/GenBank/DDBJ whole genome shotgun (WGS) entry which is preliminary data.</text>
</comment>
<organism evidence="3 4">
    <name type="scientific">Fischerella thermalis CCMEE 5318</name>
    <dbReference type="NCBI Taxonomy" id="2019666"/>
    <lineage>
        <taxon>Bacteria</taxon>
        <taxon>Bacillati</taxon>
        <taxon>Cyanobacteriota</taxon>
        <taxon>Cyanophyceae</taxon>
        <taxon>Nostocales</taxon>
        <taxon>Hapalosiphonaceae</taxon>
        <taxon>Fischerella</taxon>
    </lineage>
</organism>
<feature type="transmembrane region" description="Helical" evidence="1">
    <location>
        <begin position="23"/>
        <end position="41"/>
    </location>
</feature>
<proteinExistence type="predicted"/>
<accession>A0A2N6L4D1</accession>
<dbReference type="EMBL" id="NMQE01000935">
    <property type="protein sequence ID" value="PMB15546.1"/>
    <property type="molecule type" value="Genomic_DNA"/>
</dbReference>
<dbReference type="InterPro" id="IPR032806">
    <property type="entry name" value="YbfD_N"/>
</dbReference>
<dbReference type="PANTHER" id="PTHR30298">
    <property type="entry name" value="H REPEAT-ASSOCIATED PREDICTED TRANSPOSASE"/>
    <property type="match status" value="1"/>
</dbReference>
<reference evidence="3 4" key="1">
    <citation type="submission" date="2017-07" db="EMBL/GenBank/DDBJ databases">
        <title>Genomes of Fischerella (Mastigocladus) sp. strains.</title>
        <authorList>
            <person name="Miller S.R."/>
        </authorList>
    </citation>
    <scope>NUCLEOTIDE SEQUENCE [LARGE SCALE GENOMIC DNA]</scope>
    <source>
        <strain evidence="3 4">CCMEE 5318</strain>
    </source>
</reference>
<protein>
    <recommendedName>
        <fullName evidence="2">H repeat-associated protein N-terminal domain-containing protein</fullName>
    </recommendedName>
</protein>